<keyword evidence="3" id="KW-1185">Reference proteome</keyword>
<proteinExistence type="predicted"/>
<dbReference type="AlphaFoldDB" id="A0A2K1JJP9"/>
<reference evidence="1 3" key="2">
    <citation type="journal article" date="2018" name="Plant J.">
        <title>The Physcomitrella patens chromosome-scale assembly reveals moss genome structure and evolution.</title>
        <authorList>
            <person name="Lang D."/>
            <person name="Ullrich K.K."/>
            <person name="Murat F."/>
            <person name="Fuchs J."/>
            <person name="Jenkins J."/>
            <person name="Haas F.B."/>
            <person name="Piednoel M."/>
            <person name="Gundlach H."/>
            <person name="Van Bel M."/>
            <person name="Meyberg R."/>
            <person name="Vives C."/>
            <person name="Morata J."/>
            <person name="Symeonidi A."/>
            <person name="Hiss M."/>
            <person name="Muchero W."/>
            <person name="Kamisugi Y."/>
            <person name="Saleh O."/>
            <person name="Blanc G."/>
            <person name="Decker E.L."/>
            <person name="van Gessel N."/>
            <person name="Grimwood J."/>
            <person name="Hayes R.D."/>
            <person name="Graham S.W."/>
            <person name="Gunter L.E."/>
            <person name="McDaniel S.F."/>
            <person name="Hoernstein S.N.W."/>
            <person name="Larsson A."/>
            <person name="Li F.W."/>
            <person name="Perroud P.F."/>
            <person name="Phillips J."/>
            <person name="Ranjan P."/>
            <person name="Rokshar D.S."/>
            <person name="Rothfels C.J."/>
            <person name="Schneider L."/>
            <person name="Shu S."/>
            <person name="Stevenson D.W."/>
            <person name="Thummler F."/>
            <person name="Tillich M."/>
            <person name="Villarreal Aguilar J.C."/>
            <person name="Widiez T."/>
            <person name="Wong G.K."/>
            <person name="Wymore A."/>
            <person name="Zhang Y."/>
            <person name="Zimmer A.D."/>
            <person name="Quatrano R.S."/>
            <person name="Mayer K.F.X."/>
            <person name="Goodstein D."/>
            <person name="Casacuberta J.M."/>
            <person name="Vandepoele K."/>
            <person name="Reski R."/>
            <person name="Cuming A.C."/>
            <person name="Tuskan G.A."/>
            <person name="Maumus F."/>
            <person name="Salse J."/>
            <person name="Schmutz J."/>
            <person name="Rensing S.A."/>
        </authorList>
    </citation>
    <scope>NUCLEOTIDE SEQUENCE [LARGE SCALE GENOMIC DNA]</scope>
    <source>
        <strain evidence="2 3">cv. Gransden 2004</strain>
    </source>
</reference>
<sequence>MIFHQVASPSLLPYFNALSPYNCPPPVPVVAKLRSTEWVIDAGIDHLHGATVLLSCLSCSTKSDVKVLLSFRVGSYELTVCIDRPKFQTTLGSAAFHQSFAGFLLTNTKNSSHLNTVDRVLPN</sequence>
<name>A0A2K1JJP9_PHYPA</name>
<dbReference type="EnsemblPlants" id="Pp3c14_23020V3.1">
    <property type="protein sequence ID" value="Pp3c14_23020V3.1"/>
    <property type="gene ID" value="Pp3c14_23020"/>
</dbReference>
<dbReference type="EMBL" id="ABEU02000014">
    <property type="protein sequence ID" value="PNR41516.1"/>
    <property type="molecule type" value="Genomic_DNA"/>
</dbReference>
<reference evidence="1 3" key="1">
    <citation type="journal article" date="2008" name="Science">
        <title>The Physcomitrella genome reveals evolutionary insights into the conquest of land by plants.</title>
        <authorList>
            <person name="Rensing S."/>
            <person name="Lang D."/>
            <person name="Zimmer A."/>
            <person name="Terry A."/>
            <person name="Salamov A."/>
            <person name="Shapiro H."/>
            <person name="Nishiyama T."/>
            <person name="Perroud P.-F."/>
            <person name="Lindquist E."/>
            <person name="Kamisugi Y."/>
            <person name="Tanahashi T."/>
            <person name="Sakakibara K."/>
            <person name="Fujita T."/>
            <person name="Oishi K."/>
            <person name="Shin-I T."/>
            <person name="Kuroki Y."/>
            <person name="Toyoda A."/>
            <person name="Suzuki Y."/>
            <person name="Hashimoto A."/>
            <person name="Yamaguchi K."/>
            <person name="Sugano A."/>
            <person name="Kohara Y."/>
            <person name="Fujiyama A."/>
            <person name="Anterola A."/>
            <person name="Aoki S."/>
            <person name="Ashton N."/>
            <person name="Barbazuk W.B."/>
            <person name="Barker E."/>
            <person name="Bennetzen J."/>
            <person name="Bezanilla M."/>
            <person name="Blankenship R."/>
            <person name="Cho S.H."/>
            <person name="Dutcher S."/>
            <person name="Estelle M."/>
            <person name="Fawcett J.A."/>
            <person name="Gundlach H."/>
            <person name="Hanada K."/>
            <person name="Heyl A."/>
            <person name="Hicks K.A."/>
            <person name="Hugh J."/>
            <person name="Lohr M."/>
            <person name="Mayer K."/>
            <person name="Melkozernov A."/>
            <person name="Murata T."/>
            <person name="Nelson D."/>
            <person name="Pils B."/>
            <person name="Prigge M."/>
            <person name="Reiss B."/>
            <person name="Renner T."/>
            <person name="Rombauts S."/>
            <person name="Rushton P."/>
            <person name="Sanderfoot A."/>
            <person name="Schween G."/>
            <person name="Shiu S.-H."/>
            <person name="Stueber K."/>
            <person name="Theodoulou F.L."/>
            <person name="Tu H."/>
            <person name="Van de Peer Y."/>
            <person name="Verrier P.J."/>
            <person name="Waters E."/>
            <person name="Wood A."/>
            <person name="Yang L."/>
            <person name="Cove D."/>
            <person name="Cuming A."/>
            <person name="Hasebe M."/>
            <person name="Lucas S."/>
            <person name="Mishler D.B."/>
            <person name="Reski R."/>
            <person name="Grigoriev I."/>
            <person name="Quatrano R.S."/>
            <person name="Boore J.L."/>
        </authorList>
    </citation>
    <scope>NUCLEOTIDE SEQUENCE [LARGE SCALE GENOMIC DNA]</scope>
    <source>
        <strain evidence="2 3">cv. Gransden 2004</strain>
    </source>
</reference>
<evidence type="ECO:0000313" key="3">
    <source>
        <dbReference type="Proteomes" id="UP000006727"/>
    </source>
</evidence>
<evidence type="ECO:0000313" key="1">
    <source>
        <dbReference type="EMBL" id="PNR41516.1"/>
    </source>
</evidence>
<evidence type="ECO:0000313" key="2">
    <source>
        <dbReference type="EnsemblPlants" id="Pp3c14_23020V3.1"/>
    </source>
</evidence>
<accession>A0A2K1JJP9</accession>
<gene>
    <name evidence="1" type="ORF">PHYPA_018919</name>
</gene>
<dbReference type="PaxDb" id="3218-PP1S34_453V6.1"/>
<organism evidence="1">
    <name type="scientific">Physcomitrium patens</name>
    <name type="common">Spreading-leaved earth moss</name>
    <name type="synonym">Physcomitrella patens</name>
    <dbReference type="NCBI Taxonomy" id="3218"/>
    <lineage>
        <taxon>Eukaryota</taxon>
        <taxon>Viridiplantae</taxon>
        <taxon>Streptophyta</taxon>
        <taxon>Embryophyta</taxon>
        <taxon>Bryophyta</taxon>
        <taxon>Bryophytina</taxon>
        <taxon>Bryopsida</taxon>
        <taxon>Funariidae</taxon>
        <taxon>Funariales</taxon>
        <taxon>Funariaceae</taxon>
        <taxon>Physcomitrium</taxon>
    </lineage>
</organism>
<dbReference type="InParanoid" id="A0A2K1JJP9"/>
<dbReference type="Gramene" id="Pp3c14_23020V3.1">
    <property type="protein sequence ID" value="Pp3c14_23020V3.1"/>
    <property type="gene ID" value="Pp3c14_23020"/>
</dbReference>
<dbReference type="Proteomes" id="UP000006727">
    <property type="component" value="Chromosome 14"/>
</dbReference>
<reference evidence="2" key="3">
    <citation type="submission" date="2020-12" db="UniProtKB">
        <authorList>
            <consortium name="EnsemblPlants"/>
        </authorList>
    </citation>
    <scope>IDENTIFICATION</scope>
</reference>
<protein>
    <submittedName>
        <fullName evidence="1 2">Uncharacterized protein</fullName>
    </submittedName>
</protein>